<keyword evidence="7 14" id="KW-0547">Nucleotide-binding</keyword>
<dbReference type="Gene3D" id="3.90.190.20">
    <property type="entry name" value="Mur ligase, C-terminal domain"/>
    <property type="match status" value="1"/>
</dbReference>
<evidence type="ECO:0000256" key="8">
    <source>
        <dbReference type="ARBA" id="ARBA00022840"/>
    </source>
</evidence>
<keyword evidence="12 14" id="KW-0961">Cell wall biogenesis/degradation</keyword>
<evidence type="ECO:0000256" key="9">
    <source>
        <dbReference type="ARBA" id="ARBA00022960"/>
    </source>
</evidence>
<evidence type="ECO:0000313" key="18">
    <source>
        <dbReference type="EMBL" id="EFM24640.1"/>
    </source>
</evidence>
<evidence type="ECO:0000256" key="1">
    <source>
        <dbReference type="ARBA" id="ARBA00004496"/>
    </source>
</evidence>
<dbReference type="Gene3D" id="3.40.50.720">
    <property type="entry name" value="NAD(P)-binding Rossmann-like Domain"/>
    <property type="match status" value="1"/>
</dbReference>
<dbReference type="EMBL" id="AEEH01000050">
    <property type="protein sequence ID" value="EFM24640.1"/>
    <property type="molecule type" value="Genomic_DNA"/>
</dbReference>
<keyword evidence="4 14" id="KW-0963">Cytoplasm</keyword>
<comment type="subcellular location">
    <subcellularLocation>
        <location evidence="1 14">Cytoplasm</location>
    </subcellularLocation>
</comment>
<dbReference type="InterPro" id="IPR004101">
    <property type="entry name" value="Mur_ligase_C"/>
</dbReference>
<dbReference type="SUPFAM" id="SSF51984">
    <property type="entry name" value="MurCD N-terminal domain"/>
    <property type="match status" value="1"/>
</dbReference>
<dbReference type="GO" id="GO:0071555">
    <property type="term" value="P:cell wall organization"/>
    <property type="evidence" value="ECO:0007669"/>
    <property type="project" value="UniProtKB-KW"/>
</dbReference>
<dbReference type="NCBIfam" id="TIGR01082">
    <property type="entry name" value="murC"/>
    <property type="match status" value="1"/>
</dbReference>
<dbReference type="GO" id="GO:0005737">
    <property type="term" value="C:cytoplasm"/>
    <property type="evidence" value="ECO:0007669"/>
    <property type="project" value="UniProtKB-SubCell"/>
</dbReference>
<comment type="pathway">
    <text evidence="2 14">Cell wall biogenesis; peptidoglycan biosynthesis.</text>
</comment>
<gene>
    <name evidence="14 18" type="primary">murC</name>
    <name evidence="18" type="ORF">HMPREF9225_1776</name>
</gene>
<dbReference type="InterPro" id="IPR013221">
    <property type="entry name" value="Mur_ligase_cen"/>
</dbReference>
<evidence type="ECO:0000256" key="2">
    <source>
        <dbReference type="ARBA" id="ARBA00004752"/>
    </source>
</evidence>
<dbReference type="HOGENOM" id="CLU_028104_1_0_9"/>
<comment type="catalytic activity">
    <reaction evidence="13 14">
        <text>UDP-N-acetyl-alpha-D-muramate + L-alanine + ATP = UDP-N-acetyl-alpha-D-muramoyl-L-alanine + ADP + phosphate + H(+)</text>
        <dbReference type="Rhea" id="RHEA:23372"/>
        <dbReference type="ChEBI" id="CHEBI:15378"/>
        <dbReference type="ChEBI" id="CHEBI:30616"/>
        <dbReference type="ChEBI" id="CHEBI:43474"/>
        <dbReference type="ChEBI" id="CHEBI:57972"/>
        <dbReference type="ChEBI" id="CHEBI:70757"/>
        <dbReference type="ChEBI" id="CHEBI:83898"/>
        <dbReference type="ChEBI" id="CHEBI:456216"/>
        <dbReference type="EC" id="6.3.2.8"/>
    </reaction>
</comment>
<dbReference type="AlphaFoldDB" id="E0NNN7"/>
<dbReference type="eggNOG" id="COG0773">
    <property type="taxonomic scope" value="Bacteria"/>
</dbReference>
<dbReference type="STRING" id="862517.HMPREF9225_1776"/>
<reference evidence="18 19" key="1">
    <citation type="submission" date="2010-07" db="EMBL/GenBank/DDBJ databases">
        <authorList>
            <person name="Muzny D."/>
            <person name="Qin X."/>
            <person name="Deng J."/>
            <person name="Jiang H."/>
            <person name="Liu Y."/>
            <person name="Qu J."/>
            <person name="Song X.-Z."/>
            <person name="Zhang L."/>
            <person name="Thornton R."/>
            <person name="Coyle M."/>
            <person name="Francisco L."/>
            <person name="Jackson L."/>
            <person name="Javaid M."/>
            <person name="Korchina V."/>
            <person name="Kovar C."/>
            <person name="Mata R."/>
            <person name="Mathew T."/>
            <person name="Ngo R."/>
            <person name="Nguyen L."/>
            <person name="Nguyen N."/>
            <person name="Okwuonu G."/>
            <person name="Ongeri F."/>
            <person name="Pham C."/>
            <person name="Simmons D."/>
            <person name="Wilczek-Boney K."/>
            <person name="Hale W."/>
            <person name="Jakkamsetti A."/>
            <person name="Pham P."/>
            <person name="Ruth R."/>
            <person name="San Lucas F."/>
            <person name="Warren J."/>
            <person name="Zhang J."/>
            <person name="Zhao Z."/>
            <person name="Zhou C."/>
            <person name="Zhu D."/>
            <person name="Lee S."/>
            <person name="Bess C."/>
            <person name="Blankenburg K."/>
            <person name="Forbes L."/>
            <person name="Fu Q."/>
            <person name="Gubbala S."/>
            <person name="Hirani K."/>
            <person name="Jayaseelan J.C."/>
            <person name="Lara F."/>
            <person name="Munidasa M."/>
            <person name="Palculict T."/>
            <person name="Patil S."/>
            <person name="Pu L.-L."/>
            <person name="Saada N."/>
            <person name="Tang L."/>
            <person name="Weissenberger G."/>
            <person name="Zhu Y."/>
            <person name="Hemphill L."/>
            <person name="Shang Y."/>
            <person name="Youmans B."/>
            <person name="Ayvaz T."/>
            <person name="Ross M."/>
            <person name="Santibanez J."/>
            <person name="Aqrawi P."/>
            <person name="Gross S."/>
            <person name="Joshi V."/>
            <person name="Fowler G."/>
            <person name="Nazareth L."/>
            <person name="Reid J."/>
            <person name="Worley K."/>
            <person name="Petrosino J."/>
            <person name="Highlander S."/>
            <person name="Gibbs R."/>
        </authorList>
    </citation>
    <scope>NUCLEOTIDE SEQUENCE [LARGE SCALE GENOMIC DNA]</scope>
    <source>
        <strain evidence="18 19">ATCC BAA-1640</strain>
    </source>
</reference>
<comment type="similarity">
    <text evidence="14">Belongs to the MurCDEF family.</text>
</comment>
<dbReference type="Pfam" id="PF02875">
    <property type="entry name" value="Mur_ligase_C"/>
    <property type="match status" value="1"/>
</dbReference>
<keyword evidence="8 14" id="KW-0067">ATP-binding</keyword>
<evidence type="ECO:0000259" key="15">
    <source>
        <dbReference type="Pfam" id="PF01225"/>
    </source>
</evidence>
<accession>E0NNN7</accession>
<dbReference type="RefSeq" id="WP_008902551.1">
    <property type="nucleotide sequence ID" value="NZ_GL397071.1"/>
</dbReference>
<evidence type="ECO:0000256" key="7">
    <source>
        <dbReference type="ARBA" id="ARBA00022741"/>
    </source>
</evidence>
<dbReference type="InterPro" id="IPR000713">
    <property type="entry name" value="Mur_ligase_N"/>
</dbReference>
<feature type="domain" description="Mur ligase N-terminal catalytic" evidence="15">
    <location>
        <begin position="13"/>
        <end position="111"/>
    </location>
</feature>
<protein>
    <recommendedName>
        <fullName evidence="3 14">UDP-N-acetylmuramate--L-alanine ligase</fullName>
        <ecNumber evidence="3 14">6.3.2.8</ecNumber>
    </recommendedName>
    <alternativeName>
        <fullName evidence="14">UDP-N-acetylmuramoyl-L-alanine synthetase</fullName>
    </alternativeName>
</protein>
<keyword evidence="11 14" id="KW-0131">Cell cycle</keyword>
<dbReference type="GO" id="GO:0009252">
    <property type="term" value="P:peptidoglycan biosynthetic process"/>
    <property type="evidence" value="ECO:0007669"/>
    <property type="project" value="UniProtKB-UniRule"/>
</dbReference>
<organism evidence="18 19">
    <name type="scientific">Peptoniphilus duerdenii ATCC BAA-1640</name>
    <dbReference type="NCBI Taxonomy" id="862517"/>
    <lineage>
        <taxon>Bacteria</taxon>
        <taxon>Bacillati</taxon>
        <taxon>Bacillota</taxon>
        <taxon>Tissierellia</taxon>
        <taxon>Tissierellales</taxon>
        <taxon>Peptoniphilaceae</taxon>
        <taxon>Peptoniphilus</taxon>
    </lineage>
</organism>
<evidence type="ECO:0000256" key="14">
    <source>
        <dbReference type="HAMAP-Rule" id="MF_00046"/>
    </source>
</evidence>
<comment type="caution">
    <text evidence="18">The sequence shown here is derived from an EMBL/GenBank/DDBJ whole genome shotgun (WGS) entry which is preliminary data.</text>
</comment>
<feature type="binding site" evidence="14">
    <location>
        <begin position="119"/>
        <end position="125"/>
    </location>
    <ligand>
        <name>ATP</name>
        <dbReference type="ChEBI" id="CHEBI:30616"/>
    </ligand>
</feature>
<evidence type="ECO:0000256" key="5">
    <source>
        <dbReference type="ARBA" id="ARBA00022598"/>
    </source>
</evidence>
<dbReference type="SUPFAM" id="SSF53623">
    <property type="entry name" value="MurD-like peptide ligases, catalytic domain"/>
    <property type="match status" value="1"/>
</dbReference>
<keyword evidence="10 14" id="KW-0573">Peptidoglycan synthesis</keyword>
<dbReference type="Proteomes" id="UP000003280">
    <property type="component" value="Unassembled WGS sequence"/>
</dbReference>
<name>E0NNN7_9FIRM</name>
<dbReference type="Gene3D" id="3.40.1190.10">
    <property type="entry name" value="Mur-like, catalytic domain"/>
    <property type="match status" value="1"/>
</dbReference>
<feature type="domain" description="Mur ligase C-terminal" evidence="16">
    <location>
        <begin position="319"/>
        <end position="448"/>
    </location>
</feature>
<comment type="function">
    <text evidence="14">Cell wall formation.</text>
</comment>
<evidence type="ECO:0000256" key="11">
    <source>
        <dbReference type="ARBA" id="ARBA00023306"/>
    </source>
</evidence>
<dbReference type="HAMAP" id="MF_00046">
    <property type="entry name" value="MurC"/>
    <property type="match status" value="1"/>
</dbReference>
<keyword evidence="6 14" id="KW-0132">Cell division</keyword>
<dbReference type="Pfam" id="PF01225">
    <property type="entry name" value="Mur_ligase"/>
    <property type="match status" value="1"/>
</dbReference>
<evidence type="ECO:0000256" key="10">
    <source>
        <dbReference type="ARBA" id="ARBA00022984"/>
    </source>
</evidence>
<dbReference type="EC" id="6.3.2.8" evidence="3 14"/>
<keyword evidence="5 14" id="KW-0436">Ligase</keyword>
<evidence type="ECO:0000256" key="12">
    <source>
        <dbReference type="ARBA" id="ARBA00023316"/>
    </source>
</evidence>
<dbReference type="InterPro" id="IPR036615">
    <property type="entry name" value="Mur_ligase_C_dom_sf"/>
</dbReference>
<proteinExistence type="inferred from homology"/>
<dbReference type="PANTHER" id="PTHR43445:SF3">
    <property type="entry name" value="UDP-N-ACETYLMURAMATE--L-ALANINE LIGASE"/>
    <property type="match status" value="1"/>
</dbReference>
<dbReference type="InterPro" id="IPR036565">
    <property type="entry name" value="Mur-like_cat_sf"/>
</dbReference>
<keyword evidence="19" id="KW-1185">Reference proteome</keyword>
<dbReference type="SUPFAM" id="SSF53244">
    <property type="entry name" value="MurD-like peptide ligases, peptide-binding domain"/>
    <property type="match status" value="1"/>
</dbReference>
<evidence type="ECO:0000256" key="4">
    <source>
        <dbReference type="ARBA" id="ARBA00022490"/>
    </source>
</evidence>
<keyword evidence="9 14" id="KW-0133">Cell shape</keyword>
<dbReference type="GO" id="GO:0008763">
    <property type="term" value="F:UDP-N-acetylmuramate-L-alanine ligase activity"/>
    <property type="evidence" value="ECO:0007669"/>
    <property type="project" value="UniProtKB-UniRule"/>
</dbReference>
<evidence type="ECO:0000256" key="6">
    <source>
        <dbReference type="ARBA" id="ARBA00022618"/>
    </source>
</evidence>
<evidence type="ECO:0000313" key="19">
    <source>
        <dbReference type="Proteomes" id="UP000003280"/>
    </source>
</evidence>
<dbReference type="GO" id="GO:0005524">
    <property type="term" value="F:ATP binding"/>
    <property type="evidence" value="ECO:0007669"/>
    <property type="project" value="UniProtKB-UniRule"/>
</dbReference>
<dbReference type="InterPro" id="IPR005758">
    <property type="entry name" value="UDP-N-AcMur_Ala_ligase_MurC"/>
</dbReference>
<feature type="domain" description="Mur ligase central" evidence="17">
    <location>
        <begin position="117"/>
        <end position="297"/>
    </location>
</feature>
<evidence type="ECO:0000259" key="16">
    <source>
        <dbReference type="Pfam" id="PF02875"/>
    </source>
</evidence>
<dbReference type="InterPro" id="IPR050061">
    <property type="entry name" value="MurCDEF_pg_biosynth"/>
</dbReference>
<dbReference type="OrthoDB" id="9804126at2"/>
<dbReference type="GO" id="GO:0008360">
    <property type="term" value="P:regulation of cell shape"/>
    <property type="evidence" value="ECO:0007669"/>
    <property type="project" value="UniProtKB-KW"/>
</dbReference>
<sequence length="462" mass="51790">MFIFNIDEKKYKKIHFIGIGGISMSGLAEILNESGYNVSGSDANKSDLLTKLANDGIDIHIGHKKENIDGADLVIYTDAISLDNEELREAIKQKIDIVDRASFLGALMKNYKISMAISGTHGKTSTTSMVSEIIRNLPERPTILLGGKLDDINGNVLVGNREIMLTEACEYKANVLKYFPTTAVILNIDEDHLDYFDNMEHIVNTFKGYADNLKPGSTLILNIDDPYVRELQNRDNTTVVTFGVENDADYTAKNIKFCEDGYPEYDLYYKGSLIGKVILSVLGIHNIKNSLAAIACAHENNISFKDAIDGIHSYKGVHRRLEFKGMFGGAKVFDDYAHHPTEILASLHAIKRGCERNLYCIFQPHTFTRTKILLDSFSKSFSEADYTIITDIYAAREKDYGDIHSKTLVDAINQNKDKALYIETFRDIVKFLKDNLRPGDTVVTMGAGDVYKIGEMLLEEEK</sequence>
<evidence type="ECO:0000256" key="13">
    <source>
        <dbReference type="ARBA" id="ARBA00047833"/>
    </source>
</evidence>
<evidence type="ECO:0000256" key="3">
    <source>
        <dbReference type="ARBA" id="ARBA00012211"/>
    </source>
</evidence>
<dbReference type="Pfam" id="PF08245">
    <property type="entry name" value="Mur_ligase_M"/>
    <property type="match status" value="1"/>
</dbReference>
<evidence type="ECO:0000259" key="17">
    <source>
        <dbReference type="Pfam" id="PF08245"/>
    </source>
</evidence>
<dbReference type="GO" id="GO:0051301">
    <property type="term" value="P:cell division"/>
    <property type="evidence" value="ECO:0007669"/>
    <property type="project" value="UniProtKB-KW"/>
</dbReference>
<dbReference type="PANTHER" id="PTHR43445">
    <property type="entry name" value="UDP-N-ACETYLMURAMATE--L-ALANINE LIGASE-RELATED"/>
    <property type="match status" value="1"/>
</dbReference>
<dbReference type="UniPathway" id="UPA00219"/>